<dbReference type="EMBL" id="LGUA01003266">
    <property type="protein sequence ID" value="OAX77134.1"/>
    <property type="molecule type" value="Genomic_DNA"/>
</dbReference>
<protein>
    <recommendedName>
        <fullName evidence="4">BTB domain-containing protein</fullName>
    </recommendedName>
</protein>
<gene>
    <name evidence="2" type="ORF">ACJ72_08571</name>
</gene>
<evidence type="ECO:0000313" key="3">
    <source>
        <dbReference type="Proteomes" id="UP000091918"/>
    </source>
</evidence>
<feature type="region of interest" description="Disordered" evidence="1">
    <location>
        <begin position="1"/>
        <end position="43"/>
    </location>
</feature>
<dbReference type="Proteomes" id="UP000091918">
    <property type="component" value="Unassembled WGS sequence"/>
</dbReference>
<proteinExistence type="predicted"/>
<evidence type="ECO:0000313" key="2">
    <source>
        <dbReference type="EMBL" id="OAX77134.1"/>
    </source>
</evidence>
<evidence type="ECO:0008006" key="4">
    <source>
        <dbReference type="Google" id="ProtNLM"/>
    </source>
</evidence>
<organism evidence="2 3">
    <name type="scientific">Emergomyces africanus</name>
    <dbReference type="NCBI Taxonomy" id="1955775"/>
    <lineage>
        <taxon>Eukaryota</taxon>
        <taxon>Fungi</taxon>
        <taxon>Dikarya</taxon>
        <taxon>Ascomycota</taxon>
        <taxon>Pezizomycotina</taxon>
        <taxon>Eurotiomycetes</taxon>
        <taxon>Eurotiomycetidae</taxon>
        <taxon>Onygenales</taxon>
        <taxon>Ajellomycetaceae</taxon>
        <taxon>Emergomyces</taxon>
    </lineage>
</organism>
<feature type="non-terminal residue" evidence="2">
    <location>
        <position position="107"/>
    </location>
</feature>
<name>A0A1B7NK06_9EURO</name>
<dbReference type="OrthoDB" id="3926209at2759"/>
<sequence>MAEPRIEVPVESGGDVDMSGLPETPVEVESTVPVEDETEAGGADREEAIVPAPESKEYTFIEYLRSPIVELVVGTGEEQTTLTAHQAILTTSPYFKNAVTQFTSDRP</sequence>
<feature type="compositionally biased region" description="Low complexity" evidence="1">
    <location>
        <begin position="22"/>
        <end position="33"/>
    </location>
</feature>
<reference evidence="2 3" key="1">
    <citation type="submission" date="2015-07" db="EMBL/GenBank/DDBJ databases">
        <title>Emmonsia species relationships and genome sequence.</title>
        <authorList>
            <person name="Cuomo C.A."/>
            <person name="Schwartz I.S."/>
            <person name="Kenyon C."/>
            <person name="de Hoog G.S."/>
            <person name="Govender N.P."/>
            <person name="Botha A."/>
            <person name="Moreno L."/>
            <person name="de Vries M."/>
            <person name="Munoz J.F."/>
            <person name="Stielow J.B."/>
        </authorList>
    </citation>
    <scope>NUCLEOTIDE SEQUENCE [LARGE SCALE GENOMIC DNA]</scope>
    <source>
        <strain evidence="2 3">CBS 136260</strain>
    </source>
</reference>
<comment type="caution">
    <text evidence="2">The sequence shown here is derived from an EMBL/GenBank/DDBJ whole genome shotgun (WGS) entry which is preliminary data.</text>
</comment>
<evidence type="ECO:0000256" key="1">
    <source>
        <dbReference type="SAM" id="MobiDB-lite"/>
    </source>
</evidence>
<accession>A0A1B7NK06</accession>
<dbReference type="AlphaFoldDB" id="A0A1B7NK06"/>
<keyword evidence="3" id="KW-1185">Reference proteome</keyword>